<dbReference type="Proteomes" id="UP000799536">
    <property type="component" value="Unassembled WGS sequence"/>
</dbReference>
<comment type="caution">
    <text evidence="2">The sequence shown here is derived from an EMBL/GenBank/DDBJ whole genome shotgun (WGS) entry which is preliminary data.</text>
</comment>
<dbReference type="AlphaFoldDB" id="A0A9P4MUZ4"/>
<proteinExistence type="predicted"/>
<evidence type="ECO:0000256" key="1">
    <source>
        <dbReference type="SAM" id="SignalP"/>
    </source>
</evidence>
<accession>A0A9P4MUZ4</accession>
<gene>
    <name evidence="2" type="ORF">GQ43DRAFT_196852</name>
</gene>
<organism evidence="2 3">
    <name type="scientific">Delitschia confertaspora ATCC 74209</name>
    <dbReference type="NCBI Taxonomy" id="1513339"/>
    <lineage>
        <taxon>Eukaryota</taxon>
        <taxon>Fungi</taxon>
        <taxon>Dikarya</taxon>
        <taxon>Ascomycota</taxon>
        <taxon>Pezizomycotina</taxon>
        <taxon>Dothideomycetes</taxon>
        <taxon>Pleosporomycetidae</taxon>
        <taxon>Pleosporales</taxon>
        <taxon>Delitschiaceae</taxon>
        <taxon>Delitschia</taxon>
    </lineage>
</organism>
<sequence>MLLQTVTLLLNTLLLVSAHPLSRPRYALSASAITTVSPSTSTCSGAPFPEECATASQAAGPISRSFTKYQITSSGEQAALLALMLYESGDFKYSKNHFPGVPGQGTRNMQSPAFNLKYAESLYPAEEVEEAQAQGPEAVLELVNDDEKGFASAAWFLSTQCTDEIRQGLASKSAEGWTAYLTQCIGTTDNAERDAYWKKAVQALE</sequence>
<name>A0A9P4MUZ4_9PLEO</name>
<dbReference type="EMBL" id="ML993882">
    <property type="protein sequence ID" value="KAF2204171.1"/>
    <property type="molecule type" value="Genomic_DNA"/>
</dbReference>
<evidence type="ECO:0000313" key="3">
    <source>
        <dbReference type="Proteomes" id="UP000799536"/>
    </source>
</evidence>
<feature type="chain" id="PRO_5040355033" evidence="1">
    <location>
        <begin position="19"/>
        <end position="205"/>
    </location>
</feature>
<evidence type="ECO:0000313" key="2">
    <source>
        <dbReference type="EMBL" id="KAF2204171.1"/>
    </source>
</evidence>
<feature type="signal peptide" evidence="1">
    <location>
        <begin position="1"/>
        <end position="18"/>
    </location>
</feature>
<keyword evidence="3" id="KW-1185">Reference proteome</keyword>
<dbReference type="OrthoDB" id="2349272at2759"/>
<keyword evidence="1" id="KW-0732">Signal</keyword>
<reference evidence="2" key="1">
    <citation type="journal article" date="2020" name="Stud. Mycol.">
        <title>101 Dothideomycetes genomes: a test case for predicting lifestyles and emergence of pathogens.</title>
        <authorList>
            <person name="Haridas S."/>
            <person name="Albert R."/>
            <person name="Binder M."/>
            <person name="Bloem J."/>
            <person name="Labutti K."/>
            <person name="Salamov A."/>
            <person name="Andreopoulos B."/>
            <person name="Baker S."/>
            <person name="Barry K."/>
            <person name="Bills G."/>
            <person name="Bluhm B."/>
            <person name="Cannon C."/>
            <person name="Castanera R."/>
            <person name="Culley D."/>
            <person name="Daum C."/>
            <person name="Ezra D."/>
            <person name="Gonzalez J."/>
            <person name="Henrissat B."/>
            <person name="Kuo A."/>
            <person name="Liang C."/>
            <person name="Lipzen A."/>
            <person name="Lutzoni F."/>
            <person name="Magnuson J."/>
            <person name="Mondo S."/>
            <person name="Nolan M."/>
            <person name="Ohm R."/>
            <person name="Pangilinan J."/>
            <person name="Park H.-J."/>
            <person name="Ramirez L."/>
            <person name="Alfaro M."/>
            <person name="Sun H."/>
            <person name="Tritt A."/>
            <person name="Yoshinaga Y."/>
            <person name="Zwiers L.-H."/>
            <person name="Turgeon B."/>
            <person name="Goodwin S."/>
            <person name="Spatafora J."/>
            <person name="Crous P."/>
            <person name="Grigoriev I."/>
        </authorList>
    </citation>
    <scope>NUCLEOTIDE SEQUENCE</scope>
    <source>
        <strain evidence="2">ATCC 74209</strain>
    </source>
</reference>
<protein>
    <submittedName>
        <fullName evidence="2">Uncharacterized protein</fullName>
    </submittedName>
</protein>